<dbReference type="Pfam" id="PF01663">
    <property type="entry name" value="Phosphodiest"/>
    <property type="match status" value="1"/>
</dbReference>
<evidence type="ECO:0008006" key="3">
    <source>
        <dbReference type="Google" id="ProtNLM"/>
    </source>
</evidence>
<evidence type="ECO:0000313" key="1">
    <source>
        <dbReference type="EMBL" id="GGM29033.1"/>
    </source>
</evidence>
<dbReference type="InterPro" id="IPR017850">
    <property type="entry name" value="Alkaline_phosphatase_core_sf"/>
</dbReference>
<reference evidence="1" key="1">
    <citation type="journal article" date="2014" name="Int. J. Syst. Evol. Microbiol.">
        <title>Complete genome sequence of Corynebacterium casei LMG S-19264T (=DSM 44701T), isolated from a smear-ripened cheese.</title>
        <authorList>
            <consortium name="US DOE Joint Genome Institute (JGI-PGF)"/>
            <person name="Walter F."/>
            <person name="Albersmeier A."/>
            <person name="Kalinowski J."/>
            <person name="Ruckert C."/>
        </authorList>
    </citation>
    <scope>NUCLEOTIDE SEQUENCE</scope>
    <source>
        <strain evidence="1">JCM 15759</strain>
    </source>
</reference>
<evidence type="ECO:0000313" key="2">
    <source>
        <dbReference type="Proteomes" id="UP000656367"/>
    </source>
</evidence>
<proteinExistence type="predicted"/>
<dbReference type="PANTHER" id="PTHR10151:SF120">
    <property type="entry name" value="BIS(5'-ADENOSYL)-TRIPHOSPHATASE"/>
    <property type="match status" value="1"/>
</dbReference>
<dbReference type="OrthoDB" id="198670at2157"/>
<dbReference type="RefSeq" id="WP_188851509.1">
    <property type="nucleotide sequence ID" value="NZ_BMON01000001.1"/>
</dbReference>
<dbReference type="GO" id="GO:0016787">
    <property type="term" value="F:hydrolase activity"/>
    <property type="evidence" value="ECO:0007669"/>
    <property type="project" value="UniProtKB-ARBA"/>
</dbReference>
<reference evidence="1" key="2">
    <citation type="submission" date="2020-09" db="EMBL/GenBank/DDBJ databases">
        <authorList>
            <person name="Sun Q."/>
            <person name="Ohkuma M."/>
        </authorList>
    </citation>
    <scope>NUCLEOTIDE SEQUENCE</scope>
    <source>
        <strain evidence="1">JCM 15759</strain>
    </source>
</reference>
<organism evidence="1 2">
    <name type="scientific">Haloarcula argentinensis</name>
    <dbReference type="NCBI Taxonomy" id="43776"/>
    <lineage>
        <taxon>Archaea</taxon>
        <taxon>Methanobacteriati</taxon>
        <taxon>Methanobacteriota</taxon>
        <taxon>Stenosarchaea group</taxon>
        <taxon>Halobacteria</taxon>
        <taxon>Halobacteriales</taxon>
        <taxon>Haloarculaceae</taxon>
        <taxon>Haloarcula</taxon>
    </lineage>
</organism>
<dbReference type="EMBL" id="BMON01000001">
    <property type="protein sequence ID" value="GGM29033.1"/>
    <property type="molecule type" value="Genomic_DNA"/>
</dbReference>
<accession>A0A830FJH4</accession>
<comment type="caution">
    <text evidence="1">The sequence shown here is derived from an EMBL/GenBank/DDBJ whole genome shotgun (WGS) entry which is preliminary data.</text>
</comment>
<dbReference type="AlphaFoldDB" id="A0A830FJH4"/>
<dbReference type="InterPro" id="IPR002591">
    <property type="entry name" value="Phosphodiest/P_Trfase"/>
</dbReference>
<dbReference type="Proteomes" id="UP000656367">
    <property type="component" value="Unassembled WGS sequence"/>
</dbReference>
<dbReference type="PANTHER" id="PTHR10151">
    <property type="entry name" value="ECTONUCLEOTIDE PYROPHOSPHATASE/PHOSPHODIESTERASE"/>
    <property type="match status" value="1"/>
</dbReference>
<protein>
    <recommendedName>
        <fullName evidence="3">Nucleotide pyrophosphatase</fullName>
    </recommendedName>
</protein>
<dbReference type="Gene3D" id="3.40.720.10">
    <property type="entry name" value="Alkaline Phosphatase, subunit A"/>
    <property type="match status" value="1"/>
</dbReference>
<gene>
    <name evidence="1" type="ORF">GCM10009006_08160</name>
</gene>
<name>A0A830FJH4_HALAR</name>
<dbReference type="SUPFAM" id="SSF53649">
    <property type="entry name" value="Alkaline phosphatase-like"/>
    <property type="match status" value="1"/>
</dbReference>
<sequence length="538" mass="60107">MEDEQFVVIGLDGVRLDVVRRFADALPNLSAFLNDGAVGTLQSVLPGPHSSAAWTSFSTGANAGRHGIGGWRRKDGYDFLSVTGSDISPPRFWRTLSDAGKTVGVFNIPLTSPPEPLNGALVTSWTSASGQYAYPTEFQAELERIGYQRKADFYSPDDPEEELVDTVEKRGKGIELFCDKYDWNLLVAMFYSTEQAHHQFAPFIDPDHPLHDPEEAKSVKRVYQAVDKQIGRLRARVGDDTPFVIMSDHGFCPVYERIYVNRILEEHGYYTPPADTTDSSNPSIRLQLIDTLKRSDIVRSAFRRSSNVPVLNDIVKSIISSYRDESQQKSLSADWSETVAFNGYAHGGIFLNTEAHNPEGIVGADEVDDLVDDIITDLEADDYLGPRIEGAFRREDVFDGENVELMPHIILRFRDGYLGSSGYEQRQSRSASELRANGDTVGFHTMDGLFLASGEEIRATDVDGASILDIAPTVLHYFDQSVPTHYDGDVLDEVFKPGTHIRERSITHVESEFTDIDRKQSSTDLDEVEQRLQDMGYL</sequence>